<keyword evidence="4" id="KW-0808">Transferase</keyword>
<dbReference type="InterPro" id="IPR000014">
    <property type="entry name" value="PAS"/>
</dbReference>
<gene>
    <name evidence="7" type="ORF">EPV75_09250</name>
</gene>
<reference evidence="7 8" key="1">
    <citation type="journal article" date="2018" name="Environ. Microbiol.">
        <title>Genomes of ubiquitous marine and hypersaline Hydrogenovibrio, Thiomicrorhabdus and Thiomicrospira spp. encode a diversity of mechanisms to sustain chemolithoautotrophy in heterogeneous environments.</title>
        <authorList>
            <person name="Scott K.M."/>
            <person name="Williams J."/>
            <person name="Porter C.M.B."/>
            <person name="Russel S."/>
            <person name="Harmer T.L."/>
            <person name="Paul J.H."/>
            <person name="Antonen K.M."/>
            <person name="Bridges M.K."/>
            <person name="Camper G.J."/>
            <person name="Campla C.K."/>
            <person name="Casella L.G."/>
            <person name="Chase E."/>
            <person name="Conrad J.W."/>
            <person name="Cruz M.C."/>
            <person name="Dunlap D.S."/>
            <person name="Duran L."/>
            <person name="Fahsbender E.M."/>
            <person name="Goldsmith D.B."/>
            <person name="Keeley R.F."/>
            <person name="Kondoff M.R."/>
            <person name="Kussy B.I."/>
            <person name="Lane M.K."/>
            <person name="Lawler S."/>
            <person name="Leigh B.A."/>
            <person name="Lewis C."/>
            <person name="Lostal L.M."/>
            <person name="Marking D."/>
            <person name="Mancera P.A."/>
            <person name="McClenthan E.C."/>
            <person name="McIntyre E.A."/>
            <person name="Mine J.A."/>
            <person name="Modi S."/>
            <person name="Moore B.D."/>
            <person name="Morgan W.A."/>
            <person name="Nelson K.M."/>
            <person name="Nguyen K.N."/>
            <person name="Ogburn N."/>
            <person name="Parrino D.G."/>
            <person name="Pedapudi A.D."/>
            <person name="Pelham R.P."/>
            <person name="Preece A.M."/>
            <person name="Rampersad E.A."/>
            <person name="Richardson J.C."/>
            <person name="Rodgers C.M."/>
            <person name="Schaffer B.L."/>
            <person name="Sheridan N.E."/>
            <person name="Solone M.R."/>
            <person name="Staley Z.R."/>
            <person name="Tabuchi M."/>
            <person name="Waide R.J."/>
            <person name="Wanjugi P.W."/>
            <person name="Young S."/>
            <person name="Clum A."/>
            <person name="Daum C."/>
            <person name="Huntemann M."/>
            <person name="Ivanova N."/>
            <person name="Kyrpides N."/>
            <person name="Mikhailova N."/>
            <person name="Palaniappan K."/>
            <person name="Pillay M."/>
            <person name="Reddy T.B.K."/>
            <person name="Shapiro N."/>
            <person name="Stamatis D."/>
            <person name="Varghese N."/>
            <person name="Woyke T."/>
            <person name="Boden R."/>
            <person name="Freyermuth S.K."/>
            <person name="Kerfeld C.A."/>
        </authorList>
    </citation>
    <scope>NUCLEOTIDE SEQUENCE [LARGE SCALE GENOMIC DNA]</scope>
    <source>
        <strain evidence="7 8">JR-2</strain>
    </source>
</reference>
<name>A0A410H4M4_9GAMM</name>
<dbReference type="InterPro" id="IPR052162">
    <property type="entry name" value="Sensor_kinase/Photoreceptor"/>
</dbReference>
<feature type="domain" description="PAS" evidence="6">
    <location>
        <begin position="16"/>
        <end position="72"/>
    </location>
</feature>
<evidence type="ECO:0000313" key="7">
    <source>
        <dbReference type="EMBL" id="QAB15846.1"/>
    </source>
</evidence>
<dbReference type="InterPro" id="IPR035965">
    <property type="entry name" value="PAS-like_dom_sf"/>
</dbReference>
<dbReference type="SMART" id="SM00091">
    <property type="entry name" value="PAS"/>
    <property type="match status" value="2"/>
</dbReference>
<dbReference type="SUPFAM" id="SSF55785">
    <property type="entry name" value="PYP-like sensor domain (PAS domain)"/>
    <property type="match status" value="2"/>
</dbReference>
<comment type="catalytic activity">
    <reaction evidence="1">
        <text>ATP + protein L-histidine = ADP + protein N-phospho-L-histidine.</text>
        <dbReference type="EC" id="2.7.13.3"/>
    </reaction>
</comment>
<evidence type="ECO:0000256" key="2">
    <source>
        <dbReference type="ARBA" id="ARBA00012438"/>
    </source>
</evidence>
<dbReference type="EC" id="2.7.13.3" evidence="2"/>
<dbReference type="InterPro" id="IPR013655">
    <property type="entry name" value="PAS_fold_3"/>
</dbReference>
<evidence type="ECO:0000256" key="5">
    <source>
        <dbReference type="ARBA" id="ARBA00022777"/>
    </source>
</evidence>
<dbReference type="KEGG" id="htr:EPV75_09250"/>
<dbReference type="RefSeq" id="WP_128385192.1">
    <property type="nucleotide sequence ID" value="NZ_CP035033.1"/>
</dbReference>
<evidence type="ECO:0000259" key="6">
    <source>
        <dbReference type="PROSITE" id="PS50112"/>
    </source>
</evidence>
<dbReference type="PROSITE" id="PS50112">
    <property type="entry name" value="PAS"/>
    <property type="match status" value="2"/>
</dbReference>
<organism evidence="7 8">
    <name type="scientific">Hydrogenovibrio thermophilus</name>
    <dbReference type="NCBI Taxonomy" id="265883"/>
    <lineage>
        <taxon>Bacteria</taxon>
        <taxon>Pseudomonadati</taxon>
        <taxon>Pseudomonadota</taxon>
        <taxon>Gammaproteobacteria</taxon>
        <taxon>Thiotrichales</taxon>
        <taxon>Piscirickettsiaceae</taxon>
        <taxon>Hydrogenovibrio</taxon>
    </lineage>
</organism>
<evidence type="ECO:0000256" key="4">
    <source>
        <dbReference type="ARBA" id="ARBA00022679"/>
    </source>
</evidence>
<dbReference type="GO" id="GO:0004673">
    <property type="term" value="F:protein histidine kinase activity"/>
    <property type="evidence" value="ECO:0007669"/>
    <property type="project" value="UniProtKB-EC"/>
</dbReference>
<evidence type="ECO:0000256" key="1">
    <source>
        <dbReference type="ARBA" id="ARBA00000085"/>
    </source>
</evidence>
<protein>
    <recommendedName>
        <fullName evidence="2">histidine kinase</fullName>
        <ecNumber evidence="2">2.7.13.3</ecNumber>
    </recommendedName>
</protein>
<sequence length="262" mass="30492">MTAWLQSAADWLRSPQSLNLETLIDSLNDAVIVIEKHNRLQYANRHWSQLTGHASADCQYQPFTQFIHPEDRVNWQIAFQKFHQACDSQLLWLRILDKEDVVHWCEIRVQPLLPDRPYPLSATLCDITPQIRSDQIKEARYRSLNRLVDRVPAMIYRSRNNIHWTMEFVSDGCRELTGYTPEKMINNAELSYGSLIHDDDQEDVWCNVQKAIQDNRCFEIAYRLRHADGHTRQVYEKGCAIYSDTGSILGIEGVIFALDSVL</sequence>
<accession>A0A410H4M4</accession>
<feature type="domain" description="PAS" evidence="6">
    <location>
        <begin position="140"/>
        <end position="215"/>
    </location>
</feature>
<keyword evidence="3" id="KW-0597">Phosphoprotein</keyword>
<dbReference type="EMBL" id="CP035033">
    <property type="protein sequence ID" value="QAB15846.1"/>
    <property type="molecule type" value="Genomic_DNA"/>
</dbReference>
<proteinExistence type="predicted"/>
<dbReference type="NCBIfam" id="TIGR00229">
    <property type="entry name" value="sensory_box"/>
    <property type="match status" value="2"/>
</dbReference>
<dbReference type="InterPro" id="IPR013767">
    <property type="entry name" value="PAS_fold"/>
</dbReference>
<dbReference type="GO" id="GO:0006355">
    <property type="term" value="P:regulation of DNA-templated transcription"/>
    <property type="evidence" value="ECO:0007669"/>
    <property type="project" value="InterPro"/>
</dbReference>
<dbReference type="AlphaFoldDB" id="A0A410H4M4"/>
<keyword evidence="5" id="KW-0418">Kinase</keyword>
<dbReference type="Pfam" id="PF08447">
    <property type="entry name" value="PAS_3"/>
    <property type="match status" value="1"/>
</dbReference>
<keyword evidence="8" id="KW-1185">Reference proteome</keyword>
<dbReference type="CDD" id="cd00130">
    <property type="entry name" value="PAS"/>
    <property type="match status" value="2"/>
</dbReference>
<dbReference type="PANTHER" id="PTHR43304:SF1">
    <property type="entry name" value="PAC DOMAIN-CONTAINING PROTEIN"/>
    <property type="match status" value="1"/>
</dbReference>
<evidence type="ECO:0000313" key="8">
    <source>
        <dbReference type="Proteomes" id="UP000285478"/>
    </source>
</evidence>
<dbReference type="Proteomes" id="UP000285478">
    <property type="component" value="Chromosome"/>
</dbReference>
<dbReference type="Pfam" id="PF00989">
    <property type="entry name" value="PAS"/>
    <property type="match status" value="1"/>
</dbReference>
<evidence type="ECO:0000256" key="3">
    <source>
        <dbReference type="ARBA" id="ARBA00022553"/>
    </source>
</evidence>
<dbReference type="Gene3D" id="3.30.450.20">
    <property type="entry name" value="PAS domain"/>
    <property type="match status" value="2"/>
</dbReference>
<dbReference type="PANTHER" id="PTHR43304">
    <property type="entry name" value="PHYTOCHROME-LIKE PROTEIN CPH1"/>
    <property type="match status" value="1"/>
</dbReference>